<name>A0A432Z2D9_9GAMM</name>
<evidence type="ECO:0000313" key="3">
    <source>
        <dbReference type="EMBL" id="RUO72009.1"/>
    </source>
</evidence>
<dbReference type="Proteomes" id="UP000287022">
    <property type="component" value="Unassembled WGS sequence"/>
</dbReference>
<dbReference type="Gene3D" id="3.30.530.20">
    <property type="match status" value="1"/>
</dbReference>
<feature type="signal peptide" evidence="1">
    <location>
        <begin position="1"/>
        <end position="19"/>
    </location>
</feature>
<evidence type="ECO:0000259" key="2">
    <source>
        <dbReference type="PROSITE" id="PS50848"/>
    </source>
</evidence>
<dbReference type="SUPFAM" id="SSF55961">
    <property type="entry name" value="Bet v1-like"/>
    <property type="match status" value="1"/>
</dbReference>
<evidence type="ECO:0000256" key="1">
    <source>
        <dbReference type="SAM" id="SignalP"/>
    </source>
</evidence>
<sequence length="211" mass="23758">MRWLAMLALTLLLPVQVSATPQEWQEYATTEHSYIAYRSLPSGVTELKAELTTTARLGSFLHLLENTASISDWVPHAEKATLIAQPQTNVHIVHTQFEGMFLIAPREMVTRSQWQQDRESLTVTIDVSDASDEYNVATQGVLMTAVAFRWTITPLNDKRIRITYQGYADPAGRLPDFIARKAALRAMKKTLAQLPQALENYPRAYTGIVEP</sequence>
<feature type="domain" description="START" evidence="2">
    <location>
        <begin position="24"/>
        <end position="203"/>
    </location>
</feature>
<dbReference type="InterPro" id="IPR051213">
    <property type="entry name" value="START_lipid_transfer"/>
</dbReference>
<keyword evidence="1" id="KW-0732">Signal</keyword>
<feature type="chain" id="PRO_5018992464" description="START domain-containing protein" evidence="1">
    <location>
        <begin position="20"/>
        <end position="211"/>
    </location>
</feature>
<protein>
    <recommendedName>
        <fullName evidence="2">START domain-containing protein</fullName>
    </recommendedName>
</protein>
<comment type="caution">
    <text evidence="3">The sequence shown here is derived from an EMBL/GenBank/DDBJ whole genome shotgun (WGS) entry which is preliminary data.</text>
</comment>
<dbReference type="GO" id="GO:0008289">
    <property type="term" value="F:lipid binding"/>
    <property type="evidence" value="ECO:0007669"/>
    <property type="project" value="InterPro"/>
</dbReference>
<dbReference type="AlphaFoldDB" id="A0A432Z2D9"/>
<dbReference type="PANTHER" id="PTHR19308:SF56">
    <property type="entry name" value="START DOMAIN-CONTAINING PROTEIN"/>
    <property type="match status" value="1"/>
</dbReference>
<dbReference type="GO" id="GO:0005737">
    <property type="term" value="C:cytoplasm"/>
    <property type="evidence" value="ECO:0007669"/>
    <property type="project" value="UniProtKB-ARBA"/>
</dbReference>
<gene>
    <name evidence="3" type="ORF">CWI80_09395</name>
</gene>
<dbReference type="PANTHER" id="PTHR19308">
    <property type="entry name" value="PHOSPHATIDYLCHOLINE TRANSFER PROTEIN"/>
    <property type="match status" value="1"/>
</dbReference>
<reference evidence="4" key="1">
    <citation type="journal article" date="2018" name="Front. Microbiol.">
        <title>Genome-Based Analysis Reveals the Taxonomy and Diversity of the Family Idiomarinaceae.</title>
        <authorList>
            <person name="Liu Y."/>
            <person name="Lai Q."/>
            <person name="Shao Z."/>
        </authorList>
    </citation>
    <scope>NUCLEOTIDE SEQUENCE [LARGE SCALE GENOMIC DNA]</scope>
    <source>
        <strain evidence="4">c121</strain>
    </source>
</reference>
<organism evidence="3 4">
    <name type="scientific">Pseudidiomarina sediminum</name>
    <dbReference type="NCBI Taxonomy" id="431675"/>
    <lineage>
        <taxon>Bacteria</taxon>
        <taxon>Pseudomonadati</taxon>
        <taxon>Pseudomonadota</taxon>
        <taxon>Gammaproteobacteria</taxon>
        <taxon>Alteromonadales</taxon>
        <taxon>Idiomarinaceae</taxon>
        <taxon>Pseudidiomarina</taxon>
    </lineage>
</organism>
<dbReference type="STRING" id="1122124.GCA_000423165_02040"/>
<dbReference type="EMBL" id="PIQE01000003">
    <property type="protein sequence ID" value="RUO72009.1"/>
    <property type="molecule type" value="Genomic_DNA"/>
</dbReference>
<dbReference type="Pfam" id="PF01852">
    <property type="entry name" value="START"/>
    <property type="match status" value="1"/>
</dbReference>
<accession>A0A432Z2D9</accession>
<dbReference type="PROSITE" id="PS50848">
    <property type="entry name" value="START"/>
    <property type="match status" value="1"/>
</dbReference>
<dbReference type="InterPro" id="IPR002913">
    <property type="entry name" value="START_lipid-bd_dom"/>
</dbReference>
<dbReference type="InterPro" id="IPR023393">
    <property type="entry name" value="START-like_dom_sf"/>
</dbReference>
<evidence type="ECO:0000313" key="4">
    <source>
        <dbReference type="Proteomes" id="UP000287022"/>
    </source>
</evidence>
<proteinExistence type="predicted"/>
<keyword evidence="4" id="KW-1185">Reference proteome</keyword>